<dbReference type="EMBL" id="JAGPNK010000016">
    <property type="protein sequence ID" value="KAH7308125.1"/>
    <property type="molecule type" value="Genomic_DNA"/>
</dbReference>
<feature type="domain" description="LDB19 N-terminal" evidence="2">
    <location>
        <begin position="129"/>
        <end position="297"/>
    </location>
</feature>
<dbReference type="Gene3D" id="2.60.40.640">
    <property type="match status" value="1"/>
</dbReference>
<proteinExistence type="predicted"/>
<evidence type="ECO:0000259" key="2">
    <source>
        <dbReference type="Pfam" id="PF13002"/>
    </source>
</evidence>
<evidence type="ECO:0000313" key="4">
    <source>
        <dbReference type="Proteomes" id="UP000813444"/>
    </source>
</evidence>
<name>A0A8K0SHB7_9HYPO</name>
<reference evidence="3" key="1">
    <citation type="journal article" date="2021" name="Nat. Commun.">
        <title>Genetic determinants of endophytism in the Arabidopsis root mycobiome.</title>
        <authorList>
            <person name="Mesny F."/>
            <person name="Miyauchi S."/>
            <person name="Thiergart T."/>
            <person name="Pickel B."/>
            <person name="Atanasova L."/>
            <person name="Karlsson M."/>
            <person name="Huettel B."/>
            <person name="Barry K.W."/>
            <person name="Haridas S."/>
            <person name="Chen C."/>
            <person name="Bauer D."/>
            <person name="Andreopoulos W."/>
            <person name="Pangilinan J."/>
            <person name="LaButti K."/>
            <person name="Riley R."/>
            <person name="Lipzen A."/>
            <person name="Clum A."/>
            <person name="Drula E."/>
            <person name="Henrissat B."/>
            <person name="Kohler A."/>
            <person name="Grigoriev I.V."/>
            <person name="Martin F.M."/>
            <person name="Hacquard S."/>
        </authorList>
    </citation>
    <scope>NUCLEOTIDE SEQUENCE</scope>
    <source>
        <strain evidence="3">MPI-CAGE-CH-0235</strain>
    </source>
</reference>
<gene>
    <name evidence="3" type="ORF">B0I35DRAFT_453995</name>
</gene>
<dbReference type="InterPro" id="IPR014752">
    <property type="entry name" value="Arrestin-like_C"/>
</dbReference>
<dbReference type="Proteomes" id="UP000813444">
    <property type="component" value="Unassembled WGS sequence"/>
</dbReference>
<sequence length="466" mass="52003">MPHRVTQLLRPASGNFSHAKLAAASRRHASDSDSDDHDAVPSLKKHHRLSLPFGKVHKDQFSLFHHAHFSSAMPSPASIDWSIESPPIVFHGNAQDSSGALVSGLMFLHVKDDYLDVESFHAVLNLHTTQKRPFHAHCADCQHQYSELKTWNLLAHPTRLYRGKHQFPFSVLLAGDLPATVDSPLISISYEFKAEACFVGSQSPIKFERTLPVKRSIPTPEVPHHSIRVFPPTNIKADAEYTTVIYPNSNNKLTLRLDGLTNPIENPNMIDVWKLKKLTWRLEETIKTRAPACKAHAAVAGQGNEEHAKNSATRTETRCLGEKFFHDGWKADYNNNGGRVELEFDYSVNKIKPNKDVKYACDTRTAHGTEVSHSLLVELIVSKEQGIEGKAQFATPTGTGRILRMHFNIILTEYPGLGVSWDNEAPPVYQDVPPSPPAYPDQLEFIDAEGASPEASVRESYEFLSS</sequence>
<dbReference type="OrthoDB" id="3832628at2759"/>
<evidence type="ECO:0000313" key="3">
    <source>
        <dbReference type="EMBL" id="KAH7308125.1"/>
    </source>
</evidence>
<evidence type="ECO:0000256" key="1">
    <source>
        <dbReference type="SAM" id="MobiDB-lite"/>
    </source>
</evidence>
<feature type="region of interest" description="Disordered" evidence="1">
    <location>
        <begin position="20"/>
        <end position="41"/>
    </location>
</feature>
<dbReference type="Pfam" id="PF13002">
    <property type="entry name" value="LDB19"/>
    <property type="match status" value="1"/>
</dbReference>
<accession>A0A8K0SHB7</accession>
<organism evidence="3 4">
    <name type="scientific">Stachybotrys elegans</name>
    <dbReference type="NCBI Taxonomy" id="80388"/>
    <lineage>
        <taxon>Eukaryota</taxon>
        <taxon>Fungi</taxon>
        <taxon>Dikarya</taxon>
        <taxon>Ascomycota</taxon>
        <taxon>Pezizomycotina</taxon>
        <taxon>Sordariomycetes</taxon>
        <taxon>Hypocreomycetidae</taxon>
        <taxon>Hypocreales</taxon>
        <taxon>Stachybotryaceae</taxon>
        <taxon>Stachybotrys</taxon>
    </lineage>
</organism>
<dbReference type="InterPro" id="IPR024391">
    <property type="entry name" value="LDB19_N"/>
</dbReference>
<dbReference type="AlphaFoldDB" id="A0A8K0SHB7"/>
<comment type="caution">
    <text evidence="3">The sequence shown here is derived from an EMBL/GenBank/DDBJ whole genome shotgun (WGS) entry which is preliminary data.</text>
</comment>
<keyword evidence="4" id="KW-1185">Reference proteome</keyword>
<protein>
    <recommendedName>
        <fullName evidence="2">LDB19 N-terminal domain-containing protein</fullName>
    </recommendedName>
</protein>